<reference evidence="3" key="1">
    <citation type="submission" date="2013-12" db="EMBL/GenBank/DDBJ databases">
        <title>The Genome Sequence of Aphanomyces invadans NJM9701.</title>
        <authorList>
            <consortium name="The Broad Institute Genomics Platform"/>
            <person name="Russ C."/>
            <person name="Tyler B."/>
            <person name="van West P."/>
            <person name="Dieguez-Uribeondo J."/>
            <person name="Young S.K."/>
            <person name="Zeng Q."/>
            <person name="Gargeya S."/>
            <person name="Fitzgerald M."/>
            <person name="Abouelleil A."/>
            <person name="Alvarado L."/>
            <person name="Chapman S.B."/>
            <person name="Gainer-Dewar J."/>
            <person name="Goldberg J."/>
            <person name="Griggs A."/>
            <person name="Gujja S."/>
            <person name="Hansen M."/>
            <person name="Howarth C."/>
            <person name="Imamovic A."/>
            <person name="Ireland A."/>
            <person name="Larimer J."/>
            <person name="McCowan C."/>
            <person name="Murphy C."/>
            <person name="Pearson M."/>
            <person name="Poon T.W."/>
            <person name="Priest M."/>
            <person name="Roberts A."/>
            <person name="Saif S."/>
            <person name="Shea T."/>
            <person name="Sykes S."/>
            <person name="Wortman J."/>
            <person name="Nusbaum C."/>
            <person name="Birren B."/>
        </authorList>
    </citation>
    <scope>NUCLEOTIDE SEQUENCE [LARGE SCALE GENOMIC DNA]</scope>
    <source>
        <strain evidence="3">NJM9701</strain>
    </source>
</reference>
<organism evidence="3">
    <name type="scientific">Aphanomyces invadans</name>
    <dbReference type="NCBI Taxonomy" id="157072"/>
    <lineage>
        <taxon>Eukaryota</taxon>
        <taxon>Sar</taxon>
        <taxon>Stramenopiles</taxon>
        <taxon>Oomycota</taxon>
        <taxon>Saprolegniomycetes</taxon>
        <taxon>Saprolegniales</taxon>
        <taxon>Verrucalvaceae</taxon>
        <taxon>Aphanomyces</taxon>
    </lineage>
</organism>
<gene>
    <name evidence="3" type="ORF">H310_03423</name>
</gene>
<dbReference type="Gene3D" id="2.60.200.20">
    <property type="match status" value="1"/>
</dbReference>
<accession>A0A024UJB1</accession>
<feature type="compositionally biased region" description="Polar residues" evidence="1">
    <location>
        <begin position="31"/>
        <end position="45"/>
    </location>
</feature>
<dbReference type="Pfam" id="PF00498">
    <property type="entry name" value="FHA"/>
    <property type="match status" value="1"/>
</dbReference>
<feature type="region of interest" description="Disordered" evidence="1">
    <location>
        <begin position="1"/>
        <end position="54"/>
    </location>
</feature>
<dbReference type="AlphaFoldDB" id="A0A024UJB1"/>
<dbReference type="EMBL" id="KI913956">
    <property type="protein sequence ID" value="ETW05718.1"/>
    <property type="molecule type" value="Genomic_DNA"/>
</dbReference>
<sequence>MARGAKRKAAASSTDGGSHRGSAALNDETDQSNGESQHSALQTPVTPTPGKDKPQTVMEFLEAQRDQAVQTIRTRGEELITAFREEAAQAKKKILASLSEEPSLVADVKREVKQSVDVLGTTVHERRSYGEMKTIHIVCTGGVYSGQRFTLVLAMDANRTCHIGRSSGKKYKAPHGLSLPKDPEISTSHAELRWNADDDHIYITDQNSTNGTKLNGRNLKSRVAVRLDFSKPIRLGFGGCDFTFTM</sequence>
<evidence type="ECO:0000313" key="3">
    <source>
        <dbReference type="EMBL" id="ETW05718.1"/>
    </source>
</evidence>
<dbReference type="OrthoDB" id="687730at2759"/>
<evidence type="ECO:0000256" key="1">
    <source>
        <dbReference type="SAM" id="MobiDB-lite"/>
    </source>
</evidence>
<evidence type="ECO:0000259" key="2">
    <source>
        <dbReference type="PROSITE" id="PS50006"/>
    </source>
</evidence>
<dbReference type="SUPFAM" id="SSF49879">
    <property type="entry name" value="SMAD/FHA domain"/>
    <property type="match status" value="1"/>
</dbReference>
<dbReference type="RefSeq" id="XP_008865495.1">
    <property type="nucleotide sequence ID" value="XM_008867273.1"/>
</dbReference>
<dbReference type="CDD" id="cd00060">
    <property type="entry name" value="FHA"/>
    <property type="match status" value="1"/>
</dbReference>
<dbReference type="PROSITE" id="PS50006">
    <property type="entry name" value="FHA_DOMAIN"/>
    <property type="match status" value="1"/>
</dbReference>
<name>A0A024UJB1_9STRA</name>
<protein>
    <recommendedName>
        <fullName evidence="2">FHA domain-containing protein</fullName>
    </recommendedName>
</protein>
<dbReference type="GeneID" id="20080473"/>
<dbReference type="InterPro" id="IPR008984">
    <property type="entry name" value="SMAD_FHA_dom_sf"/>
</dbReference>
<dbReference type="SMART" id="SM00240">
    <property type="entry name" value="FHA"/>
    <property type="match status" value="1"/>
</dbReference>
<feature type="domain" description="FHA" evidence="2">
    <location>
        <begin position="161"/>
        <end position="219"/>
    </location>
</feature>
<dbReference type="VEuPathDB" id="FungiDB:H310_03423"/>
<dbReference type="InterPro" id="IPR000253">
    <property type="entry name" value="FHA_dom"/>
</dbReference>
<proteinExistence type="predicted"/>